<dbReference type="AlphaFoldDB" id="M1BAY4"/>
<reference evidence="3" key="1">
    <citation type="journal article" date="2011" name="Nature">
        <title>Genome sequence and analysis of the tuber crop potato.</title>
        <authorList>
            <consortium name="The Potato Genome Sequencing Consortium"/>
        </authorList>
    </citation>
    <scope>NUCLEOTIDE SEQUENCE [LARGE SCALE GENOMIC DNA]</scope>
    <source>
        <strain evidence="3">cv. DM1-3 516 R44</strain>
    </source>
</reference>
<dbReference type="PaxDb" id="4113-PGSC0003DMT400041120"/>
<dbReference type="Proteomes" id="UP000011115">
    <property type="component" value="Unassembled WGS sequence"/>
</dbReference>
<evidence type="ECO:0000313" key="2">
    <source>
        <dbReference type="EnsemblPlants" id="PGSC0003DMT400041120"/>
    </source>
</evidence>
<feature type="compositionally biased region" description="Low complexity" evidence="1">
    <location>
        <begin position="75"/>
        <end position="88"/>
    </location>
</feature>
<organism evidence="2 3">
    <name type="scientific">Solanum tuberosum</name>
    <name type="common">Potato</name>
    <dbReference type="NCBI Taxonomy" id="4113"/>
    <lineage>
        <taxon>Eukaryota</taxon>
        <taxon>Viridiplantae</taxon>
        <taxon>Streptophyta</taxon>
        <taxon>Embryophyta</taxon>
        <taxon>Tracheophyta</taxon>
        <taxon>Spermatophyta</taxon>
        <taxon>Magnoliopsida</taxon>
        <taxon>eudicotyledons</taxon>
        <taxon>Gunneridae</taxon>
        <taxon>Pentapetalae</taxon>
        <taxon>asterids</taxon>
        <taxon>lamiids</taxon>
        <taxon>Solanales</taxon>
        <taxon>Solanaceae</taxon>
        <taxon>Solanoideae</taxon>
        <taxon>Solaneae</taxon>
        <taxon>Solanum</taxon>
    </lineage>
</organism>
<accession>M1BAY4</accession>
<feature type="region of interest" description="Disordered" evidence="1">
    <location>
        <begin position="268"/>
        <end position="308"/>
    </location>
</feature>
<dbReference type="EnsemblPlants" id="PGSC0003DMT400041120">
    <property type="protein sequence ID" value="PGSC0003DMT400041120"/>
    <property type="gene ID" value="PGSC0003DMG400015917"/>
</dbReference>
<reference evidence="2" key="2">
    <citation type="submission" date="2015-06" db="UniProtKB">
        <authorList>
            <consortium name="EnsemblPlants"/>
        </authorList>
    </citation>
    <scope>IDENTIFICATION</scope>
    <source>
        <strain evidence="2">DM1-3 516 R44</strain>
    </source>
</reference>
<evidence type="ECO:0000256" key="1">
    <source>
        <dbReference type="SAM" id="MobiDB-lite"/>
    </source>
</evidence>
<evidence type="ECO:0000313" key="3">
    <source>
        <dbReference type="Proteomes" id="UP000011115"/>
    </source>
</evidence>
<feature type="region of interest" description="Disordered" evidence="1">
    <location>
        <begin position="67"/>
        <end position="95"/>
    </location>
</feature>
<keyword evidence="3" id="KW-1185">Reference proteome</keyword>
<feature type="compositionally biased region" description="Basic and acidic residues" evidence="1">
    <location>
        <begin position="293"/>
        <end position="302"/>
    </location>
</feature>
<protein>
    <submittedName>
        <fullName evidence="2">Integrase core domain containing protein</fullName>
    </submittedName>
</protein>
<sequence>MVVGQPTECRSGPWACCTWKFHQVWNHGGGLRSVGTMAPKIAPTSAARGRSKLVAPTRWMMDTDIDAENDPAYVPPTGRTSHTTPRTTQNQSKQVVPNVVTASQFDEKDTLIVSPAGSESSSEFASAFGSAFGCAYGQAPSSSRATSSSGSAVVPLARVQKLEAQMATLLQHVKPWIQRSISKSEVRMERWMEHMMDLKVQAVNKSLDTFELRVLERPTATTDVFSFRKELDSLRADLHTILAPPADEPESAPTVPTDDTVLDALFREAIPQPESTSARWKRSLYSRTSDTTEDARATNKRERQQKHA</sequence>
<dbReference type="InParanoid" id="M1BAY4"/>
<proteinExistence type="predicted"/>
<name>M1BAY4_SOLTU</name>
<dbReference type="HOGENOM" id="CLU_028647_0_3_1"/>
<dbReference type="Gramene" id="PGSC0003DMT400041120">
    <property type="protein sequence ID" value="PGSC0003DMT400041120"/>
    <property type="gene ID" value="PGSC0003DMG400015917"/>
</dbReference>